<dbReference type="RefSeq" id="WP_379321684.1">
    <property type="nucleotide sequence ID" value="NZ_JBHTLM010000027.1"/>
</dbReference>
<gene>
    <name evidence="1" type="ORF">ACFQ3W_23595</name>
</gene>
<sequence>MDSSALMEAIGPRVIAGVKPYFDSLLRRDLETGELYIIDDELDNRASCCTTAAAAVFYAWEGRCNASEVSVEIARALAREVRRRQLPSGGFGQPFYVKKGEPDVVDIAEVGATADSLYHLHRAVGSEVARESLIHSAEYLLTQVAAQNPAVILKRPGEDFDVLNGDMYAARTFDRAYALSGNPVYLEKVRQIFAHLADRFGRNEAGWWPYIENWDGSVVMGNSVAYQATIIEMAHSSLPLLDEALRERWNDVSRSAMATIQDAMKAPPSEATEAPWWARDWSQSWEITMAFWRCGSPEVKRIAWNRFAETVDRLEEQGIALFKPVIENDVQDRTPVTTTYRKAAGFAGMIANMAFGQFFD</sequence>
<evidence type="ECO:0000313" key="2">
    <source>
        <dbReference type="Proteomes" id="UP001597262"/>
    </source>
</evidence>
<accession>A0ABW3S3W4</accession>
<dbReference type="Proteomes" id="UP001597262">
    <property type="component" value="Unassembled WGS sequence"/>
</dbReference>
<dbReference type="EMBL" id="JBHTLM010000027">
    <property type="protein sequence ID" value="MFD1179258.1"/>
    <property type="molecule type" value="Genomic_DNA"/>
</dbReference>
<proteinExistence type="predicted"/>
<dbReference type="SUPFAM" id="SSF48208">
    <property type="entry name" value="Six-hairpin glycosidases"/>
    <property type="match status" value="1"/>
</dbReference>
<name>A0ABW3S3W4_9BACL</name>
<dbReference type="InterPro" id="IPR008928">
    <property type="entry name" value="6-hairpin_glycosidase_sf"/>
</dbReference>
<keyword evidence="2" id="KW-1185">Reference proteome</keyword>
<reference evidence="2" key="1">
    <citation type="journal article" date="2019" name="Int. J. Syst. Evol. Microbiol.">
        <title>The Global Catalogue of Microorganisms (GCM) 10K type strain sequencing project: providing services to taxonomists for standard genome sequencing and annotation.</title>
        <authorList>
            <consortium name="The Broad Institute Genomics Platform"/>
            <consortium name="The Broad Institute Genome Sequencing Center for Infectious Disease"/>
            <person name="Wu L."/>
            <person name="Ma J."/>
        </authorList>
    </citation>
    <scope>NUCLEOTIDE SEQUENCE [LARGE SCALE GENOMIC DNA]</scope>
    <source>
        <strain evidence="2">CCUG 59189</strain>
    </source>
</reference>
<evidence type="ECO:0000313" key="1">
    <source>
        <dbReference type="EMBL" id="MFD1179258.1"/>
    </source>
</evidence>
<organism evidence="1 2">
    <name type="scientific">Paenibacillus puldeungensis</name>
    <dbReference type="NCBI Taxonomy" id="696536"/>
    <lineage>
        <taxon>Bacteria</taxon>
        <taxon>Bacillati</taxon>
        <taxon>Bacillota</taxon>
        <taxon>Bacilli</taxon>
        <taxon>Bacillales</taxon>
        <taxon>Paenibacillaceae</taxon>
        <taxon>Paenibacillus</taxon>
    </lineage>
</organism>
<protein>
    <submittedName>
        <fullName evidence="1">Uncharacterized protein</fullName>
    </submittedName>
</protein>
<comment type="caution">
    <text evidence="1">The sequence shown here is derived from an EMBL/GenBank/DDBJ whole genome shotgun (WGS) entry which is preliminary data.</text>
</comment>